<keyword evidence="3" id="KW-1185">Reference proteome</keyword>
<protein>
    <submittedName>
        <fullName evidence="2">Uncharacterized protein</fullName>
    </submittedName>
</protein>
<organism evidence="2 3">
    <name type="scientific">Myotis brandtii</name>
    <name type="common">Brandt's bat</name>
    <dbReference type="NCBI Taxonomy" id="109478"/>
    <lineage>
        <taxon>Eukaryota</taxon>
        <taxon>Metazoa</taxon>
        <taxon>Chordata</taxon>
        <taxon>Craniata</taxon>
        <taxon>Vertebrata</taxon>
        <taxon>Euteleostomi</taxon>
        <taxon>Mammalia</taxon>
        <taxon>Eutheria</taxon>
        <taxon>Laurasiatheria</taxon>
        <taxon>Chiroptera</taxon>
        <taxon>Yangochiroptera</taxon>
        <taxon>Vespertilionidae</taxon>
        <taxon>Myotis</taxon>
    </lineage>
</organism>
<feature type="compositionally biased region" description="Basic and acidic residues" evidence="1">
    <location>
        <begin position="81"/>
        <end position="105"/>
    </location>
</feature>
<gene>
    <name evidence="2" type="ORF">D623_10026630</name>
</gene>
<proteinExistence type="predicted"/>
<name>S7NLA3_MYOBR</name>
<feature type="region of interest" description="Disordered" evidence="1">
    <location>
        <begin position="33"/>
        <end position="135"/>
    </location>
</feature>
<sequence length="135" mass="15036">MHEIHARGSALTAAVACLSSPSHCFVQKVIQKVGKNQGDPKKMAPPPKEVEEDSEDEEMSDEEDESSGEEIIIPQKKRHEGYHNSRKEGDGFPNKKDCSCHRQESSCHPWQKGSGCANPWQKGSSYTSQSISHTW</sequence>
<evidence type="ECO:0000313" key="2">
    <source>
        <dbReference type="EMBL" id="EPQ18251.1"/>
    </source>
</evidence>
<dbReference type="AlphaFoldDB" id="S7NLA3"/>
<evidence type="ECO:0000313" key="3">
    <source>
        <dbReference type="Proteomes" id="UP000052978"/>
    </source>
</evidence>
<dbReference type="Proteomes" id="UP000052978">
    <property type="component" value="Unassembled WGS sequence"/>
</dbReference>
<dbReference type="EMBL" id="KE164498">
    <property type="protein sequence ID" value="EPQ18251.1"/>
    <property type="molecule type" value="Genomic_DNA"/>
</dbReference>
<accession>S7NLA3</accession>
<feature type="compositionally biased region" description="Polar residues" evidence="1">
    <location>
        <begin position="121"/>
        <end position="135"/>
    </location>
</feature>
<reference evidence="2 3" key="1">
    <citation type="journal article" date="2013" name="Nat. Commun.">
        <title>Genome analysis reveals insights into physiology and longevity of the Brandt's bat Myotis brandtii.</title>
        <authorList>
            <person name="Seim I."/>
            <person name="Fang X."/>
            <person name="Xiong Z."/>
            <person name="Lobanov A.V."/>
            <person name="Huang Z."/>
            <person name="Ma S."/>
            <person name="Feng Y."/>
            <person name="Turanov A.A."/>
            <person name="Zhu Y."/>
            <person name="Lenz T.L."/>
            <person name="Gerashchenko M.V."/>
            <person name="Fan D."/>
            <person name="Hee Yim S."/>
            <person name="Yao X."/>
            <person name="Jordan D."/>
            <person name="Xiong Y."/>
            <person name="Ma Y."/>
            <person name="Lyapunov A.N."/>
            <person name="Chen G."/>
            <person name="Kulakova O.I."/>
            <person name="Sun Y."/>
            <person name="Lee S.G."/>
            <person name="Bronson R.T."/>
            <person name="Moskalev A.A."/>
            <person name="Sunyaev S.R."/>
            <person name="Zhang G."/>
            <person name="Krogh A."/>
            <person name="Wang J."/>
            <person name="Gladyshev V.N."/>
        </authorList>
    </citation>
    <scope>NUCLEOTIDE SEQUENCE [LARGE SCALE GENOMIC DNA]</scope>
</reference>
<evidence type="ECO:0000256" key="1">
    <source>
        <dbReference type="SAM" id="MobiDB-lite"/>
    </source>
</evidence>
<feature type="compositionally biased region" description="Acidic residues" evidence="1">
    <location>
        <begin position="50"/>
        <end position="68"/>
    </location>
</feature>